<feature type="chain" id="PRO_5023129736" description="Lipocalin-like domain-containing protein" evidence="1">
    <location>
        <begin position="29"/>
        <end position="169"/>
    </location>
</feature>
<accession>A0A5C1QCV7</accession>
<reference evidence="2 3" key="2">
    <citation type="submission" date="2019-09" db="EMBL/GenBank/DDBJ databases">
        <title>Complete Genome Sequence and Methylome Analysis of free living Spirochaetas.</title>
        <authorList>
            <person name="Leshcheva N."/>
            <person name="Mikheeva N."/>
        </authorList>
    </citation>
    <scope>NUCLEOTIDE SEQUENCE [LARGE SCALE GENOMIC DNA]</scope>
    <source>
        <strain evidence="2 3">P</strain>
    </source>
</reference>
<dbReference type="AlphaFoldDB" id="A0A5C1QCV7"/>
<sequence length="169" mass="18632">MNNKTLRRGFITPLIALLLLLNSCNLFDNQTTTELSIVGTWLDPSSGGKIEVTSNEYSSYWSNNGQLTQSHKGKITSFENGTYNGSEVETSTGEYGYITIKYDSINGGAGAGKYGILRWKSLITDNGVTTMSYSEGYNSGTYFETEAEAKIGMTDEANYFNFYSTTTKE</sequence>
<dbReference type="Proteomes" id="UP000323824">
    <property type="component" value="Chromosome"/>
</dbReference>
<keyword evidence="1" id="KW-0732">Signal</keyword>
<gene>
    <name evidence="2" type="ORF">EW093_11160</name>
</gene>
<name>A0A5C1QCV7_9SPIO</name>
<evidence type="ECO:0000313" key="3">
    <source>
        <dbReference type="Proteomes" id="UP000323824"/>
    </source>
</evidence>
<reference evidence="2 3" key="1">
    <citation type="submission" date="2019-02" db="EMBL/GenBank/DDBJ databases">
        <authorList>
            <person name="Fomenkov A."/>
            <person name="Dubinina G."/>
            <person name="Grabovich M."/>
            <person name="Vincze T."/>
            <person name="Roberts R.J."/>
        </authorList>
    </citation>
    <scope>NUCLEOTIDE SEQUENCE [LARGE SCALE GENOMIC DNA]</scope>
    <source>
        <strain evidence="2 3">P</strain>
    </source>
</reference>
<proteinExistence type="predicted"/>
<organism evidence="2 3">
    <name type="scientific">Thiospirochaeta perfilievii</name>
    <dbReference type="NCBI Taxonomy" id="252967"/>
    <lineage>
        <taxon>Bacteria</taxon>
        <taxon>Pseudomonadati</taxon>
        <taxon>Spirochaetota</taxon>
        <taxon>Spirochaetia</taxon>
        <taxon>Spirochaetales</taxon>
        <taxon>Spirochaetaceae</taxon>
        <taxon>Thiospirochaeta</taxon>
    </lineage>
</organism>
<feature type="signal peptide" evidence="1">
    <location>
        <begin position="1"/>
        <end position="28"/>
    </location>
</feature>
<dbReference type="RefSeq" id="WP_149568485.1">
    <property type="nucleotide sequence ID" value="NZ_CP035807.1"/>
</dbReference>
<evidence type="ECO:0000313" key="2">
    <source>
        <dbReference type="EMBL" id="QEN05247.1"/>
    </source>
</evidence>
<evidence type="ECO:0008006" key="4">
    <source>
        <dbReference type="Google" id="ProtNLM"/>
    </source>
</evidence>
<dbReference type="KEGG" id="sper:EW093_11160"/>
<dbReference type="EMBL" id="CP035807">
    <property type="protein sequence ID" value="QEN05247.1"/>
    <property type="molecule type" value="Genomic_DNA"/>
</dbReference>
<evidence type="ECO:0000256" key="1">
    <source>
        <dbReference type="SAM" id="SignalP"/>
    </source>
</evidence>
<protein>
    <recommendedName>
        <fullName evidence="4">Lipocalin-like domain-containing protein</fullName>
    </recommendedName>
</protein>
<keyword evidence="3" id="KW-1185">Reference proteome</keyword>